<reference evidence="4" key="1">
    <citation type="journal article" date="2017" name="Plant J.">
        <title>The pomegranate (Punica granatum L.) genome and the genomics of punicalagin biosynthesis.</title>
        <authorList>
            <person name="Qin G."/>
            <person name="Xu C."/>
            <person name="Ming R."/>
            <person name="Tang H."/>
            <person name="Guyot R."/>
            <person name="Kramer E.M."/>
            <person name="Hu Y."/>
            <person name="Yi X."/>
            <person name="Qi Y."/>
            <person name="Xu X."/>
            <person name="Gao Z."/>
            <person name="Pan H."/>
            <person name="Jian J."/>
            <person name="Tian Y."/>
            <person name="Yue Z."/>
            <person name="Xu Y."/>
        </authorList>
    </citation>
    <scope>NUCLEOTIDE SEQUENCE [LARGE SCALE GENOMIC DNA]</scope>
    <source>
        <strain evidence="4">cv. Dabenzi</strain>
    </source>
</reference>
<protein>
    <submittedName>
        <fullName evidence="2">Uncharacterized protein</fullName>
    </submittedName>
</protein>
<accession>A0A218VR66</accession>
<evidence type="ECO:0000256" key="1">
    <source>
        <dbReference type="SAM" id="MobiDB-lite"/>
    </source>
</evidence>
<name>A0A218VR66_PUNGR</name>
<evidence type="ECO:0000313" key="5">
    <source>
        <dbReference type="Proteomes" id="UP000233551"/>
    </source>
</evidence>
<comment type="caution">
    <text evidence="2">The sequence shown here is derived from an EMBL/GenBank/DDBJ whole genome shotgun (WGS) entry which is preliminary data.</text>
</comment>
<evidence type="ECO:0000313" key="4">
    <source>
        <dbReference type="Proteomes" id="UP000197138"/>
    </source>
</evidence>
<evidence type="ECO:0000313" key="2">
    <source>
        <dbReference type="EMBL" id="OWM62580.1"/>
    </source>
</evidence>
<reference evidence="3 5" key="3">
    <citation type="submission" date="2017-11" db="EMBL/GenBank/DDBJ databases">
        <title>De-novo sequencing of pomegranate (Punica granatum L.) genome.</title>
        <authorList>
            <person name="Akparov Z."/>
            <person name="Amiraslanov A."/>
            <person name="Hajiyeva S."/>
            <person name="Abbasov M."/>
            <person name="Kaur K."/>
            <person name="Hamwieh A."/>
            <person name="Solovyev V."/>
            <person name="Salamov A."/>
            <person name="Braich B."/>
            <person name="Kosarev P."/>
            <person name="Mahmoud A."/>
            <person name="Hajiyev E."/>
            <person name="Babayeva S."/>
            <person name="Izzatullayeva V."/>
            <person name="Mammadov A."/>
            <person name="Mammadov A."/>
            <person name="Sharifova S."/>
            <person name="Ojaghi J."/>
            <person name="Eynullazada K."/>
            <person name="Bayramov B."/>
            <person name="Abdulazimova A."/>
            <person name="Shahmuradov I."/>
        </authorList>
    </citation>
    <scope>NUCLEOTIDE SEQUENCE [LARGE SCALE GENOMIC DNA]</scope>
    <source>
        <strain evidence="3">AG2017</strain>
        <strain evidence="5">cv. AG2017</strain>
        <tissue evidence="3">Leaf</tissue>
    </source>
</reference>
<reference evidence="2" key="2">
    <citation type="submission" date="2017-06" db="EMBL/GenBank/DDBJ databases">
        <title>The pomegranate genome and the genomics of punicalagin biosynthesis.</title>
        <authorList>
            <person name="Xu C."/>
        </authorList>
    </citation>
    <scope>NUCLEOTIDE SEQUENCE [LARGE SCALE GENOMIC DNA]</scope>
    <source>
        <tissue evidence="2">Fresh leaf</tissue>
    </source>
</reference>
<dbReference type="AlphaFoldDB" id="A0A218VR66"/>
<organism evidence="2 4">
    <name type="scientific">Punica granatum</name>
    <name type="common">Pomegranate</name>
    <dbReference type="NCBI Taxonomy" id="22663"/>
    <lineage>
        <taxon>Eukaryota</taxon>
        <taxon>Viridiplantae</taxon>
        <taxon>Streptophyta</taxon>
        <taxon>Embryophyta</taxon>
        <taxon>Tracheophyta</taxon>
        <taxon>Spermatophyta</taxon>
        <taxon>Magnoliopsida</taxon>
        <taxon>eudicotyledons</taxon>
        <taxon>Gunneridae</taxon>
        <taxon>Pentapetalae</taxon>
        <taxon>rosids</taxon>
        <taxon>malvids</taxon>
        <taxon>Myrtales</taxon>
        <taxon>Lythraceae</taxon>
        <taxon>Punica</taxon>
    </lineage>
</organism>
<feature type="region of interest" description="Disordered" evidence="1">
    <location>
        <begin position="57"/>
        <end position="85"/>
    </location>
</feature>
<gene>
    <name evidence="2" type="ORF">CDL15_Pgr000036</name>
    <name evidence="3" type="ORF">CRG98_017209</name>
</gene>
<evidence type="ECO:0000313" key="3">
    <source>
        <dbReference type="EMBL" id="PKI62403.1"/>
    </source>
</evidence>
<sequence length="85" mass="9363">MNKLLQDSIRRADLLSKSFESFGTEHVVVAGEGEFQGGINREIEELIRRDWCGVSGSRRISHGQGRGSPRMAEVPRAPGSDVPQL</sequence>
<proteinExistence type="predicted"/>
<dbReference type="EMBL" id="MTKT01016743">
    <property type="protein sequence ID" value="OWM62580.1"/>
    <property type="molecule type" value="Genomic_DNA"/>
</dbReference>
<dbReference type="Proteomes" id="UP000233551">
    <property type="component" value="Unassembled WGS sequence"/>
</dbReference>
<keyword evidence="5" id="KW-1185">Reference proteome</keyword>
<dbReference type="Proteomes" id="UP000197138">
    <property type="component" value="Unassembled WGS sequence"/>
</dbReference>
<dbReference type="EMBL" id="PGOL01000974">
    <property type="protein sequence ID" value="PKI62403.1"/>
    <property type="molecule type" value="Genomic_DNA"/>
</dbReference>